<dbReference type="InterPro" id="IPR021370">
    <property type="entry name" value="DUF2987"/>
</dbReference>
<feature type="signal peptide" evidence="1">
    <location>
        <begin position="1"/>
        <end position="21"/>
    </location>
</feature>
<keyword evidence="3" id="KW-1185">Reference proteome</keyword>
<gene>
    <name evidence="2" type="ORF">D0Y50_09800</name>
</gene>
<evidence type="ECO:0000313" key="2">
    <source>
        <dbReference type="EMBL" id="AXR06639.1"/>
    </source>
</evidence>
<dbReference type="OrthoDB" id="6402179at2"/>
<keyword evidence="1" id="KW-0732">Signal</keyword>
<name>A0A346NM82_9ALTE</name>
<feature type="chain" id="PRO_5016641771" evidence="1">
    <location>
        <begin position="22"/>
        <end position="216"/>
    </location>
</feature>
<proteinExistence type="predicted"/>
<dbReference type="RefSeq" id="WP_108568085.1">
    <property type="nucleotide sequence ID" value="NZ_CP031769.1"/>
</dbReference>
<dbReference type="KEGG" id="salm:D0Y50_09800"/>
<sequence>MRWMTSLLLGILGISSPLAYATSSLDVEYHRFYSHLQKLTGEDTQALQFAFGFIHHDTADMCAIDSANIVTDKQTIALDVSAEQRFTLPAEKALQLADASVHIVFTDNDIKPCDMSVQLETRSEYLKSYYSAEELTMLVGQYEAFFNEMGSFLSFMMPSVKGLNFQFSDPYLQRPLKDAPPITSGMLALHTEWLNKNKPLILPEPPVRITAIASAD</sequence>
<dbReference type="Pfam" id="PF11205">
    <property type="entry name" value="DUF2987"/>
    <property type="match status" value="1"/>
</dbReference>
<dbReference type="AlphaFoldDB" id="A0A346NM82"/>
<protein>
    <submittedName>
        <fullName evidence="2">DUF2987 domain-containing protein</fullName>
    </submittedName>
</protein>
<evidence type="ECO:0000313" key="3">
    <source>
        <dbReference type="Proteomes" id="UP000262073"/>
    </source>
</evidence>
<evidence type="ECO:0000256" key="1">
    <source>
        <dbReference type="SAM" id="SignalP"/>
    </source>
</evidence>
<organism evidence="2 3">
    <name type="scientific">Salinimonas sediminis</name>
    <dbReference type="NCBI Taxonomy" id="2303538"/>
    <lineage>
        <taxon>Bacteria</taxon>
        <taxon>Pseudomonadati</taxon>
        <taxon>Pseudomonadota</taxon>
        <taxon>Gammaproteobacteria</taxon>
        <taxon>Alteromonadales</taxon>
        <taxon>Alteromonadaceae</taxon>
        <taxon>Alteromonas/Salinimonas group</taxon>
        <taxon>Salinimonas</taxon>
    </lineage>
</organism>
<dbReference type="Proteomes" id="UP000262073">
    <property type="component" value="Chromosome"/>
</dbReference>
<reference evidence="2 3" key="1">
    <citation type="submission" date="2018-08" db="EMBL/GenBank/DDBJ databases">
        <title>Salinimonas sediminis sp. nov., a piezophilic bacterium isolated from a deep-sea sediment sample from the New Britain Trench.</title>
        <authorList>
            <person name="Cao J."/>
        </authorList>
    </citation>
    <scope>NUCLEOTIDE SEQUENCE [LARGE SCALE GENOMIC DNA]</scope>
    <source>
        <strain evidence="2 3">N102</strain>
    </source>
</reference>
<accession>A0A346NM82</accession>
<dbReference type="EMBL" id="CP031769">
    <property type="protein sequence ID" value="AXR06639.1"/>
    <property type="molecule type" value="Genomic_DNA"/>
</dbReference>